<organism evidence="1 2">
    <name type="scientific">Escherichia coli</name>
    <dbReference type="NCBI Taxonomy" id="562"/>
    <lineage>
        <taxon>Bacteria</taxon>
        <taxon>Pseudomonadati</taxon>
        <taxon>Pseudomonadota</taxon>
        <taxon>Gammaproteobacteria</taxon>
        <taxon>Enterobacterales</taxon>
        <taxon>Enterobacteriaceae</taxon>
        <taxon>Escherichia</taxon>
    </lineage>
</organism>
<reference evidence="1 2" key="1">
    <citation type="submission" date="2015-07" db="EMBL/GenBank/DDBJ databases">
        <title>Genome sequences of 64 non-O157:H7 Shiga toxin-producing Escherichia coli strains.</title>
        <authorList>
            <person name="Gonzalez-Escalona N."/>
            <person name="Toro M."/>
            <person name="Timme R."/>
            <person name="Payne J."/>
        </authorList>
    </citation>
    <scope>NUCLEOTIDE SEQUENCE [LARGE SCALE GENOMIC DNA]</scope>
    <source>
        <strain evidence="1 2">CFSAN026843</strain>
    </source>
</reference>
<name>A0A0B0VE12_ECOLX</name>
<dbReference type="RefSeq" id="WP_000348341.1">
    <property type="nucleotide sequence ID" value="NZ_BFZV01000041.1"/>
</dbReference>
<dbReference type="EMBL" id="LGZN01000108">
    <property type="protein sequence ID" value="KNF61037.1"/>
    <property type="molecule type" value="Genomic_DNA"/>
</dbReference>
<dbReference type="Proteomes" id="UP000037564">
    <property type="component" value="Unassembled WGS sequence"/>
</dbReference>
<dbReference type="PATRIC" id="fig|562.7396.peg.293"/>
<accession>A0A0B0VE12</accession>
<evidence type="ECO:0000313" key="2">
    <source>
        <dbReference type="Proteomes" id="UP000037564"/>
    </source>
</evidence>
<proteinExistence type="predicted"/>
<evidence type="ECO:0000313" key="1">
    <source>
        <dbReference type="EMBL" id="KNF61037.1"/>
    </source>
</evidence>
<comment type="caution">
    <text evidence="1">The sequence shown here is derived from an EMBL/GenBank/DDBJ whole genome shotgun (WGS) entry which is preliminary data.</text>
</comment>
<protein>
    <submittedName>
        <fullName evidence="1">Kinesin family protein member 1/13/14</fullName>
    </submittedName>
</protein>
<dbReference type="SUPFAM" id="SSF54001">
    <property type="entry name" value="Cysteine proteinases"/>
    <property type="match status" value="1"/>
</dbReference>
<gene>
    <name evidence="1" type="ORF">WR15_26835</name>
</gene>
<sequence length="169" mass="19232">MDFVYKVNMKHQWRPGIGGFVDLNCGWYCQDALINWYCEKYSIPSTILKGKFKRNRLGYGFSPEDSCCHTILIPPNIEDYKKALLKYGPIIASGKLGLADFGFLGGVNHYVLIIGVSTKNNKIIIQDPLNINSGKWECSTHSSHDFHRVIGRLNETLVINPYTLNLYRS</sequence>
<dbReference type="InterPro" id="IPR038765">
    <property type="entry name" value="Papain-like_cys_pep_sf"/>
</dbReference>
<dbReference type="AlphaFoldDB" id="A0A0B0VE12"/>